<dbReference type="InterPro" id="IPR056843">
    <property type="entry name" value="THADA-like_TPR"/>
</dbReference>
<dbReference type="InterPro" id="IPR016024">
    <property type="entry name" value="ARM-type_fold"/>
</dbReference>
<evidence type="ECO:0000256" key="1">
    <source>
        <dbReference type="ARBA" id="ARBA00010409"/>
    </source>
</evidence>
<evidence type="ECO:0000313" key="6">
    <source>
        <dbReference type="EMBL" id="TXT12824.1"/>
    </source>
</evidence>
<dbReference type="AlphaFoldDB" id="A0A7D8V0E8"/>
<evidence type="ECO:0000313" key="7">
    <source>
        <dbReference type="Proteomes" id="UP000473826"/>
    </source>
</evidence>
<dbReference type="PANTHER" id="PTHR14387">
    <property type="entry name" value="THADA/DEATH RECEPTOR INTERACTING PROTEIN"/>
    <property type="match status" value="1"/>
</dbReference>
<evidence type="ECO:0000256" key="2">
    <source>
        <dbReference type="ARBA" id="ARBA00022694"/>
    </source>
</evidence>
<dbReference type="InterPro" id="IPR051954">
    <property type="entry name" value="tRNA_methyltransferase_THADA"/>
</dbReference>
<dbReference type="InterPro" id="IPR019442">
    <property type="entry name" value="THADA/TRM732_DUF2428"/>
</dbReference>
<feature type="domain" description="tRNA (32-2'-O)-methyltransferase regulator THADA-like TPR repeats region" evidence="4">
    <location>
        <begin position="36"/>
        <end position="180"/>
    </location>
</feature>
<dbReference type="InterPro" id="IPR056842">
    <property type="entry name" value="THADA-like_TPR_C"/>
</dbReference>
<name>A0A7D8V0E8_VANHU</name>
<evidence type="ECO:0000259" key="5">
    <source>
        <dbReference type="Pfam" id="PF25151"/>
    </source>
</evidence>
<feature type="domain" description="DUF2428" evidence="3">
    <location>
        <begin position="332"/>
        <end position="567"/>
    </location>
</feature>
<comment type="similarity">
    <text evidence="1">Belongs to the THADA family.</text>
</comment>
<sequence length="954" mass="104081">MFDTTGAPNQPDLFASWITTASLGVSSGIVPLSGVPQERLHEAIVHEDNKIRIMAFELVARSKDVLESEVMEKVKESFTWNTMIPHAEGRTDMASAIYAFLTHLKELEHAARRDVSRGKTPEIKAAAEKRLVVAADFHHWFVNEHLTPSLEASQSHPALRGIFALKTLTRYLDVFSDSQDVLQAVFTPQRVTLLIACQASEFAEIRGQARSILGRAPLPLAGYETLSTPATQELLASASSSINHPRRTQAEAGRAALTIVFTKVVLPSGPKVAAAFINDLVNVLEQHVEKSEENFATGIVEYPLHGPLSALTEMVRCLDLQTPDAQNAWSPVLHRLIALVDRVWAVTRQVISLGPSADSENGKEAVAHEIAPDAGDELDHTNLLSGSWRATKEAAELLSALIAVPLNASATQTIWNREDGNKAGRTFLIWLHEIRHRGTFSRIAPSLALVVDAVKPRKEFAGLVESWVEEELETVALGQLSTLRRSAALPYSFLALVSSDEALLDTAVERLIDMAKLGPDTKDETKVHAMNTLKIVLLDGKQTRFLPRYLERTLLVALRAFESSNWNVRNVGLILFSTLAHRSLATARYKEVFGTRNALAGRQTLAAWDGRYPEMIPYVADYLRRARKEGPATLTQHSPLFPILIIVRSLRWSPEGAQTADSLFPVVEPYLGSVEWQVRDVASQALSSLLSSSQALERAKVTATRVSHESKDFNTLHGRLLFLCRLISDVIYWDDVAAADKRILEGDSSTAVIPKAILDCVIAYANATTPSNPILVPGAKRVALNILQTPEPYRPGLDLLHQSAAACVLIEPAAPRDVAALLAPQIPEDAQLAALDKVEESSSLQTPEILTEVIRLTASENSNAVRTKAYDVLSAWAATPEADAGIAPLAGDILKVVKSTRCVPLREAALPALGRAVAVSADSANLGALATILDKTSDENRVSSWFLLLRMALN</sequence>
<dbReference type="GO" id="GO:0030488">
    <property type="term" value="P:tRNA methylation"/>
    <property type="evidence" value="ECO:0007669"/>
    <property type="project" value="TreeGrafter"/>
</dbReference>
<feature type="domain" description="tRNA (32-2'-O)-methyltransferase regulator THADA-like C-terminal TPR repeats region" evidence="5">
    <location>
        <begin position="569"/>
        <end position="723"/>
    </location>
</feature>
<dbReference type="Pfam" id="PF25151">
    <property type="entry name" value="TPR_Trm732_C"/>
    <property type="match status" value="1"/>
</dbReference>
<dbReference type="EMBL" id="QKWK01000003">
    <property type="protein sequence ID" value="TXT12824.1"/>
    <property type="molecule type" value="Genomic_DNA"/>
</dbReference>
<dbReference type="Pfam" id="PF25150">
    <property type="entry name" value="TPR_Trm732"/>
    <property type="match status" value="1"/>
</dbReference>
<reference evidence="6 7" key="1">
    <citation type="journal article" date="2019" name="PLoS Genet.">
        <title>Convergent evolution of linked mating-type loci in basidiomycete fungi.</title>
        <authorList>
            <person name="Sun S."/>
            <person name="Coelho M.A."/>
            <person name="Heitman J."/>
            <person name="Nowrousian M."/>
        </authorList>
    </citation>
    <scope>NUCLEOTIDE SEQUENCE [LARGE SCALE GENOMIC DNA]</scope>
    <source>
        <strain evidence="6 7">CBS 4282</strain>
    </source>
</reference>
<accession>A0A7D8V0E8</accession>
<comment type="caution">
    <text evidence="6">The sequence shown here is derived from an EMBL/GenBank/DDBJ whole genome shotgun (WGS) entry which is preliminary data.</text>
</comment>
<keyword evidence="7" id="KW-1185">Reference proteome</keyword>
<organism evidence="6 7">
    <name type="scientific">Vanrija humicola</name>
    <name type="common">Yeast</name>
    <name type="synonym">Cryptococcus humicola</name>
    <dbReference type="NCBI Taxonomy" id="5417"/>
    <lineage>
        <taxon>Eukaryota</taxon>
        <taxon>Fungi</taxon>
        <taxon>Dikarya</taxon>
        <taxon>Basidiomycota</taxon>
        <taxon>Agaricomycotina</taxon>
        <taxon>Tremellomycetes</taxon>
        <taxon>Trichosporonales</taxon>
        <taxon>Trichosporonaceae</taxon>
        <taxon>Vanrija</taxon>
    </lineage>
</organism>
<dbReference type="Proteomes" id="UP000473826">
    <property type="component" value="Unassembled WGS sequence"/>
</dbReference>
<protein>
    <submittedName>
        <fullName evidence="6">Uncharacterized protein</fullName>
    </submittedName>
</protein>
<dbReference type="OrthoDB" id="734129at2759"/>
<dbReference type="GO" id="GO:0005829">
    <property type="term" value="C:cytosol"/>
    <property type="evidence" value="ECO:0007669"/>
    <property type="project" value="TreeGrafter"/>
</dbReference>
<keyword evidence="2" id="KW-0819">tRNA processing</keyword>
<dbReference type="PANTHER" id="PTHR14387:SF0">
    <property type="entry name" value="DUF2428 DOMAIN-CONTAINING PROTEIN"/>
    <property type="match status" value="1"/>
</dbReference>
<evidence type="ECO:0000259" key="3">
    <source>
        <dbReference type="Pfam" id="PF10350"/>
    </source>
</evidence>
<evidence type="ECO:0000259" key="4">
    <source>
        <dbReference type="Pfam" id="PF25150"/>
    </source>
</evidence>
<dbReference type="SUPFAM" id="SSF48371">
    <property type="entry name" value="ARM repeat"/>
    <property type="match status" value="2"/>
</dbReference>
<gene>
    <name evidence="6" type="ORF">VHUM_01225</name>
</gene>
<dbReference type="Pfam" id="PF10350">
    <property type="entry name" value="DUF2428"/>
    <property type="match status" value="1"/>
</dbReference>
<proteinExistence type="inferred from homology"/>